<evidence type="ECO:0000256" key="1">
    <source>
        <dbReference type="SAM" id="MobiDB-lite"/>
    </source>
</evidence>
<accession>A0AAE9DN63</accession>
<gene>
    <name evidence="3" type="ORF">L3Y34_019544</name>
</gene>
<dbReference type="InterPro" id="IPR018817">
    <property type="entry name" value="7TM_GPCR_serpentine_rcpt_Srz"/>
</dbReference>
<feature type="compositionally biased region" description="Basic and acidic residues" evidence="1">
    <location>
        <begin position="21"/>
        <end position="33"/>
    </location>
</feature>
<dbReference type="PANTHER" id="PTHR31720">
    <property type="entry name" value="SERPENTINE RECEPTOR, CLASS Z-RELATED"/>
    <property type="match status" value="1"/>
</dbReference>
<keyword evidence="2" id="KW-0812">Transmembrane</keyword>
<dbReference type="AlphaFoldDB" id="A0AAE9DN63"/>
<dbReference type="PANTHER" id="PTHR31720:SF12">
    <property type="entry name" value="SERPENTINE RECEPTOR, CLASS T-RELATED"/>
    <property type="match status" value="1"/>
</dbReference>
<reference evidence="3 4" key="1">
    <citation type="submission" date="2022-05" db="EMBL/GenBank/DDBJ databases">
        <title>Chromosome-level reference genomes for two strains of Caenorhabditis briggsae: an improved platform for comparative genomics.</title>
        <authorList>
            <person name="Stevens L."/>
            <person name="Andersen E.C."/>
        </authorList>
    </citation>
    <scope>NUCLEOTIDE SEQUENCE [LARGE SCALE GENOMIC DNA]</scope>
    <source>
        <strain evidence="3">QX1410_ONT</strain>
        <tissue evidence="3">Whole-organism</tissue>
    </source>
</reference>
<feature type="transmembrane region" description="Helical" evidence="2">
    <location>
        <begin position="281"/>
        <end position="300"/>
    </location>
</feature>
<dbReference type="EMBL" id="CP090892">
    <property type="protein sequence ID" value="ULU08425.1"/>
    <property type="molecule type" value="Genomic_DNA"/>
</dbReference>
<sequence length="377" mass="44245">MESQKKREAPIQVNYVSSSDESWRSDLKNETTKVRSLYPRPQSDPLSLQAILDGSEVEDYKENERFEVRNVEVRYKRKRGPLEEDQYQQKPKKIRRKDQENAKIEETPITEKKQRTRFWAKKNDSEIQTTICTQGLVAINQYQKSPVSCHSFLPIHQFSTHQNLLRGFLQTFEKPISHYLFFFYPLLLSYDLSYPTLNVGFGYAKYNLNQENFGMYEIFMPNNTSESIDAFDTIIMKFYIYLESISILSTFLYIPIFISVTNKTHISVIKSTPERYICYQALFLCLSKITTIILLIYIAFVGYEQIAELRLGFLLICYTYFATIPFSIQLTYLFCNHRNVNSIYSTMIPKTLFFKIFRKPIAVGPVEMETTLNGNQS</sequence>
<keyword evidence="2" id="KW-1133">Transmembrane helix</keyword>
<name>A0AAE9DN63_CAEBR</name>
<evidence type="ECO:0000256" key="2">
    <source>
        <dbReference type="SAM" id="Phobius"/>
    </source>
</evidence>
<proteinExistence type="predicted"/>
<organism evidence="3 4">
    <name type="scientific">Caenorhabditis briggsae</name>
    <dbReference type="NCBI Taxonomy" id="6238"/>
    <lineage>
        <taxon>Eukaryota</taxon>
        <taxon>Metazoa</taxon>
        <taxon>Ecdysozoa</taxon>
        <taxon>Nematoda</taxon>
        <taxon>Chromadorea</taxon>
        <taxon>Rhabditida</taxon>
        <taxon>Rhabditina</taxon>
        <taxon>Rhabditomorpha</taxon>
        <taxon>Rhabditoidea</taxon>
        <taxon>Rhabditidae</taxon>
        <taxon>Peloderinae</taxon>
        <taxon>Caenorhabditis</taxon>
    </lineage>
</organism>
<dbReference type="Pfam" id="PF10325">
    <property type="entry name" value="7TM_GPCR_Srz"/>
    <property type="match status" value="1"/>
</dbReference>
<protein>
    <recommendedName>
        <fullName evidence="5">Serpentine receptor class gamma</fullName>
    </recommendedName>
</protein>
<evidence type="ECO:0000313" key="3">
    <source>
        <dbReference type="EMBL" id="ULU08425.1"/>
    </source>
</evidence>
<keyword evidence="2" id="KW-0472">Membrane</keyword>
<evidence type="ECO:0008006" key="5">
    <source>
        <dbReference type="Google" id="ProtNLM"/>
    </source>
</evidence>
<feature type="region of interest" description="Disordered" evidence="1">
    <location>
        <begin position="1"/>
        <end position="45"/>
    </location>
</feature>
<feature type="transmembrane region" description="Helical" evidence="2">
    <location>
        <begin position="312"/>
        <end position="335"/>
    </location>
</feature>
<dbReference type="Proteomes" id="UP000827892">
    <property type="component" value="Chromosome II"/>
</dbReference>
<evidence type="ECO:0000313" key="4">
    <source>
        <dbReference type="Proteomes" id="UP000827892"/>
    </source>
</evidence>
<feature type="transmembrane region" description="Helical" evidence="2">
    <location>
        <begin position="238"/>
        <end position="260"/>
    </location>
</feature>